<evidence type="ECO:0000313" key="4">
    <source>
        <dbReference type="EMBL" id="OAS18025.1"/>
    </source>
</evidence>
<accession>A0A198AA98</accession>
<dbReference type="InterPro" id="IPR050490">
    <property type="entry name" value="Bact_solute-bd_prot1"/>
</dbReference>
<dbReference type="Gene3D" id="3.40.190.10">
    <property type="entry name" value="Periplasmic binding protein-like II"/>
    <property type="match status" value="2"/>
</dbReference>
<keyword evidence="1 3" id="KW-0732">Signal</keyword>
<dbReference type="PANTHER" id="PTHR43649:SF33">
    <property type="entry name" value="POLYGALACTURONAN_RHAMNOGALACTURONAN-BINDING PROTEIN YTCQ"/>
    <property type="match status" value="1"/>
</dbReference>
<dbReference type="EMBL" id="LYPB01000069">
    <property type="protein sequence ID" value="OAS18025.1"/>
    <property type="molecule type" value="Genomic_DNA"/>
</dbReference>
<organism evidence="4 5">
    <name type="scientific">Paenibacillus oryzisoli</name>
    <dbReference type="NCBI Taxonomy" id="1850517"/>
    <lineage>
        <taxon>Bacteria</taxon>
        <taxon>Bacillati</taxon>
        <taxon>Bacillota</taxon>
        <taxon>Bacilli</taxon>
        <taxon>Bacillales</taxon>
        <taxon>Paenibacillaceae</taxon>
        <taxon>Paenibacillus</taxon>
    </lineage>
</organism>
<name>A0A198AA98_9BACL</name>
<evidence type="ECO:0008006" key="6">
    <source>
        <dbReference type="Google" id="ProtNLM"/>
    </source>
</evidence>
<comment type="caution">
    <text evidence="4">The sequence shown here is derived from an EMBL/GenBank/DDBJ whole genome shotgun (WGS) entry which is preliminary data.</text>
</comment>
<proteinExistence type="predicted"/>
<protein>
    <recommendedName>
        <fullName evidence="6">ABC transporter substrate-binding protein</fullName>
    </recommendedName>
</protein>
<feature type="region of interest" description="Disordered" evidence="2">
    <location>
        <begin position="30"/>
        <end position="49"/>
    </location>
</feature>
<evidence type="ECO:0000256" key="3">
    <source>
        <dbReference type="SAM" id="SignalP"/>
    </source>
</evidence>
<dbReference type="STRING" id="1850517.A8708_28880"/>
<sequence length="565" mass="63579">MTTFKSMFVCPTIAAFLLIFLVACTNNGEETTSLPSNNPNADTNLKPNPDIMAKYDPPITIKTIFEVNEAIKEQYSDLGLKNNLWNKAMKDELGINLVYKWITRSTEQSLQKVSIDIASGDLPDIFNVNIEQLALLSKAELINKDLGPIYDQYASQLTKSIMKQEGNAAFQAAMSDGKLTAIPMTNSSGDAASFMWIRKDWLLQLNLQEPKNLDELHEVIKAFVKADLGKTGKPVGLMLSKDFLQQGAAEAIGIFNGFHAYPQTWINDSSGHLVYGSTLPEMKKALTYLQTLYKEGLIEKDFAAKDWQRATDAAAANRSGVEFGAMWNAMTPLQKTKDNFPDSDWRGLGILSSDDQPAKAKINLNNENYIVVKKGFGHPEAVIKILNLFTEKSFGENMDEYNKFYNVGDGITDPSKNPGLHYMPFRAWPTKKNLQAHENVVNALKTGDVSKLTPEQRGYYENILKYKAGDNSMAQYEKVFGVTGSYNAMKMYYDKNLFMMDSFYGSLTETMKSKMKIISDKEMEYYTKVIMGVESVDNFDVFIQELNKIGLLQITKEVNEWNNNK</sequence>
<gene>
    <name evidence="4" type="ORF">A8708_28880</name>
</gene>
<feature type="compositionally biased region" description="Polar residues" evidence="2">
    <location>
        <begin position="30"/>
        <end position="46"/>
    </location>
</feature>
<reference evidence="4 5" key="1">
    <citation type="submission" date="2016-05" db="EMBL/GenBank/DDBJ databases">
        <title>Paenibacillus sp. 1ZS3-15 nov., isolated from the rhizosphere soil.</title>
        <authorList>
            <person name="Zhang X.X."/>
            <person name="Zhang J."/>
        </authorList>
    </citation>
    <scope>NUCLEOTIDE SEQUENCE [LARGE SCALE GENOMIC DNA]</scope>
    <source>
        <strain evidence="4 5">1ZS3-15</strain>
    </source>
</reference>
<evidence type="ECO:0000256" key="1">
    <source>
        <dbReference type="ARBA" id="ARBA00022729"/>
    </source>
</evidence>
<dbReference type="PANTHER" id="PTHR43649">
    <property type="entry name" value="ARABINOSE-BINDING PROTEIN-RELATED"/>
    <property type="match status" value="1"/>
</dbReference>
<keyword evidence="5" id="KW-1185">Reference proteome</keyword>
<dbReference type="RefSeq" id="WP_068665178.1">
    <property type="nucleotide sequence ID" value="NZ_LYPB01000069.1"/>
</dbReference>
<evidence type="ECO:0000256" key="2">
    <source>
        <dbReference type="SAM" id="MobiDB-lite"/>
    </source>
</evidence>
<dbReference type="AlphaFoldDB" id="A0A198AA98"/>
<evidence type="ECO:0000313" key="5">
    <source>
        <dbReference type="Proteomes" id="UP000078454"/>
    </source>
</evidence>
<feature type="signal peptide" evidence="3">
    <location>
        <begin position="1"/>
        <end position="28"/>
    </location>
</feature>
<feature type="chain" id="PRO_5008277949" description="ABC transporter substrate-binding protein" evidence="3">
    <location>
        <begin position="29"/>
        <end position="565"/>
    </location>
</feature>
<dbReference type="Proteomes" id="UP000078454">
    <property type="component" value="Unassembled WGS sequence"/>
</dbReference>
<dbReference type="OrthoDB" id="9787283at2"/>
<dbReference type="SUPFAM" id="SSF53850">
    <property type="entry name" value="Periplasmic binding protein-like II"/>
    <property type="match status" value="1"/>
</dbReference>
<dbReference type="PROSITE" id="PS51257">
    <property type="entry name" value="PROKAR_LIPOPROTEIN"/>
    <property type="match status" value="1"/>
</dbReference>